<name>A0A3M0JMR5_HIRRU</name>
<comment type="caution">
    <text evidence="1">The sequence shown here is derived from an EMBL/GenBank/DDBJ whole genome shotgun (WGS) entry which is preliminary data.</text>
</comment>
<evidence type="ECO:0000313" key="1">
    <source>
        <dbReference type="EMBL" id="RMC02332.1"/>
    </source>
</evidence>
<accession>A0A3M0JMR5</accession>
<gene>
    <name evidence="1" type="ORF">DUI87_21500</name>
</gene>
<dbReference type="Proteomes" id="UP000269221">
    <property type="component" value="Unassembled WGS sequence"/>
</dbReference>
<dbReference type="EMBL" id="QRBI01000134">
    <property type="protein sequence ID" value="RMC02332.1"/>
    <property type="molecule type" value="Genomic_DNA"/>
</dbReference>
<keyword evidence="2" id="KW-1185">Reference proteome</keyword>
<protein>
    <submittedName>
        <fullName evidence="1">Uncharacterized protein</fullName>
    </submittedName>
</protein>
<sequence length="104" mass="11126">MTKTRIEVLSRGMPGLQAKVMAMQGEGMSIQDSKDRRSWQNKFGVAEEPVHKDRGAVGAMLPKTLMQAILSTGAEGKLALATAEELDSIPVLTPPGHIPLLSTT</sequence>
<organism evidence="1 2">
    <name type="scientific">Hirundo rustica rustica</name>
    <dbReference type="NCBI Taxonomy" id="333673"/>
    <lineage>
        <taxon>Eukaryota</taxon>
        <taxon>Metazoa</taxon>
        <taxon>Chordata</taxon>
        <taxon>Craniata</taxon>
        <taxon>Vertebrata</taxon>
        <taxon>Euteleostomi</taxon>
        <taxon>Archelosauria</taxon>
        <taxon>Archosauria</taxon>
        <taxon>Dinosauria</taxon>
        <taxon>Saurischia</taxon>
        <taxon>Theropoda</taxon>
        <taxon>Coelurosauria</taxon>
        <taxon>Aves</taxon>
        <taxon>Neognathae</taxon>
        <taxon>Neoaves</taxon>
        <taxon>Telluraves</taxon>
        <taxon>Australaves</taxon>
        <taxon>Passeriformes</taxon>
        <taxon>Sylvioidea</taxon>
        <taxon>Hirundinidae</taxon>
        <taxon>Hirundo</taxon>
    </lineage>
</organism>
<proteinExistence type="predicted"/>
<dbReference type="AlphaFoldDB" id="A0A3M0JMR5"/>
<evidence type="ECO:0000313" key="2">
    <source>
        <dbReference type="Proteomes" id="UP000269221"/>
    </source>
</evidence>
<reference evidence="1 2" key="1">
    <citation type="submission" date="2018-07" db="EMBL/GenBank/DDBJ databases">
        <title>A high quality draft genome assembly of the barn swallow (H. rustica rustica).</title>
        <authorList>
            <person name="Formenti G."/>
            <person name="Chiara M."/>
            <person name="Poveda L."/>
            <person name="Francoijs K.-J."/>
            <person name="Bonisoli-Alquati A."/>
            <person name="Canova L."/>
            <person name="Gianfranceschi L."/>
            <person name="Horner D.S."/>
            <person name="Saino N."/>
        </authorList>
    </citation>
    <scope>NUCLEOTIDE SEQUENCE [LARGE SCALE GENOMIC DNA]</scope>
    <source>
        <strain evidence="1">Chelidonia</strain>
        <tissue evidence="1">Blood</tissue>
    </source>
</reference>